<dbReference type="Pfam" id="PF00378">
    <property type="entry name" value="ECH_1"/>
    <property type="match status" value="1"/>
</dbReference>
<keyword evidence="3" id="KW-1185">Reference proteome</keyword>
<dbReference type="InterPro" id="IPR029045">
    <property type="entry name" value="ClpP/crotonase-like_dom_sf"/>
</dbReference>
<dbReference type="Gene3D" id="1.10.12.10">
    <property type="entry name" value="Lyase 2-enoyl-coa Hydratase, Chain A, domain 2"/>
    <property type="match status" value="1"/>
</dbReference>
<dbReference type="EMBL" id="JBHTCJ010000007">
    <property type="protein sequence ID" value="MFC7342889.1"/>
    <property type="molecule type" value="Genomic_DNA"/>
</dbReference>
<protein>
    <submittedName>
        <fullName evidence="2">Enoyl-CoA hydratase family protein</fullName>
    </submittedName>
</protein>
<dbReference type="PANTHER" id="PTHR42964:SF1">
    <property type="entry name" value="POLYKETIDE BIOSYNTHESIS ENOYL-COA HYDRATASE PKSH-RELATED"/>
    <property type="match status" value="1"/>
</dbReference>
<accession>A0ABW2LNJ9</accession>
<sequence length="268" mass="27822">MTEPLVRCSVGGGAATVVLDSPHNRNALSNRLVAELHQGLADAAEDPEVRAVVLTHTGGTFCAGADLSDAGQSTTEECSRAMAELLRAIVELPKPVLGRVDGHVRAGGMGLVGACDVVAAGKRSTFSLTEARLGLAPSIISLTVLPRLTSRAASRYFLTGETFGPAQAERLGLITEAAEAPDAAVGAVLAQVRECSPQGLAESKRLTTAEVLAGFDESAELLASRSASLFETPEAMEGMTAFLEKRAPPGRSDRAVVIDVITWARSST</sequence>
<reference evidence="3" key="1">
    <citation type="journal article" date="2019" name="Int. J. Syst. Evol. Microbiol.">
        <title>The Global Catalogue of Microorganisms (GCM) 10K type strain sequencing project: providing services to taxonomists for standard genome sequencing and annotation.</title>
        <authorList>
            <consortium name="The Broad Institute Genomics Platform"/>
            <consortium name="The Broad Institute Genome Sequencing Center for Infectious Disease"/>
            <person name="Wu L."/>
            <person name="Ma J."/>
        </authorList>
    </citation>
    <scope>NUCLEOTIDE SEQUENCE [LARGE SCALE GENOMIC DNA]</scope>
    <source>
        <strain evidence="3">WLHS5</strain>
    </source>
</reference>
<comment type="caution">
    <text evidence="2">The sequence shown here is derived from an EMBL/GenBank/DDBJ whole genome shotgun (WGS) entry which is preliminary data.</text>
</comment>
<gene>
    <name evidence="2" type="ORF">ACFQRI_15910</name>
</gene>
<dbReference type="InterPro" id="IPR051683">
    <property type="entry name" value="Enoyl-CoA_Hydratase/Isomerase"/>
</dbReference>
<comment type="similarity">
    <text evidence="1">Belongs to the enoyl-CoA hydratase/isomerase family.</text>
</comment>
<name>A0ABW2LNJ9_9PSEU</name>
<proteinExistence type="inferred from homology"/>
<dbReference type="NCBIfam" id="NF005879">
    <property type="entry name" value="PRK07827.1"/>
    <property type="match status" value="1"/>
</dbReference>
<dbReference type="Gene3D" id="3.90.226.10">
    <property type="entry name" value="2-enoyl-CoA Hydratase, Chain A, domain 1"/>
    <property type="match status" value="1"/>
</dbReference>
<dbReference type="Proteomes" id="UP001596504">
    <property type="component" value="Unassembled WGS sequence"/>
</dbReference>
<evidence type="ECO:0000313" key="3">
    <source>
        <dbReference type="Proteomes" id="UP001596504"/>
    </source>
</evidence>
<dbReference type="InterPro" id="IPR014748">
    <property type="entry name" value="Enoyl-CoA_hydra_C"/>
</dbReference>
<dbReference type="InterPro" id="IPR001753">
    <property type="entry name" value="Enoyl-CoA_hydra/iso"/>
</dbReference>
<organism evidence="2 3">
    <name type="scientific">Saccharopolyspora griseoalba</name>
    <dbReference type="NCBI Taxonomy" id="1431848"/>
    <lineage>
        <taxon>Bacteria</taxon>
        <taxon>Bacillati</taxon>
        <taxon>Actinomycetota</taxon>
        <taxon>Actinomycetes</taxon>
        <taxon>Pseudonocardiales</taxon>
        <taxon>Pseudonocardiaceae</taxon>
        <taxon>Saccharopolyspora</taxon>
    </lineage>
</organism>
<evidence type="ECO:0000313" key="2">
    <source>
        <dbReference type="EMBL" id="MFC7342889.1"/>
    </source>
</evidence>
<dbReference type="SUPFAM" id="SSF52096">
    <property type="entry name" value="ClpP/crotonase"/>
    <property type="match status" value="1"/>
</dbReference>
<dbReference type="CDD" id="cd06558">
    <property type="entry name" value="crotonase-like"/>
    <property type="match status" value="1"/>
</dbReference>
<dbReference type="PANTHER" id="PTHR42964">
    <property type="entry name" value="ENOYL-COA HYDRATASE"/>
    <property type="match status" value="1"/>
</dbReference>
<evidence type="ECO:0000256" key="1">
    <source>
        <dbReference type="ARBA" id="ARBA00005254"/>
    </source>
</evidence>
<dbReference type="RefSeq" id="WP_380669215.1">
    <property type="nucleotide sequence ID" value="NZ_JBHTCJ010000007.1"/>
</dbReference>